<sequence length="293" mass="31892">MNSWFGKGFDGINDYLFDDVIKYLDFPLEDVDGGGGEAVVKDFHLPIDDVEQNYCGGGEEWDYNFQNLEPPRANVLAGMSNGFCGDCFGDCLAKSHSVSVNHWSSTSKASSRRSVIPDSESADAKGSTGFQASSPLSVLESSSTSSAAKPAFINPKPGFLVKRGRSKRRRVSSFNLHFTLPLTSSTSSTSGGSNASVGSESESYLIEEPAKKRLEKKKKLTWRSGFNDMKKSPSKQPTLRKCLHCPAVSFPEYRPAASPTFVPALHSNSHKKVVEMRKKTNGCLSVPPESISM</sequence>
<evidence type="ECO:0000256" key="3">
    <source>
        <dbReference type="ARBA" id="ARBA00022833"/>
    </source>
</evidence>
<evidence type="ECO:0000313" key="7">
    <source>
        <dbReference type="Proteomes" id="UP000436088"/>
    </source>
</evidence>
<dbReference type="GO" id="GO:0005634">
    <property type="term" value="C:nucleus"/>
    <property type="evidence" value="ECO:0007669"/>
    <property type="project" value="TreeGrafter"/>
</dbReference>
<keyword evidence="1" id="KW-0479">Metal-binding</keyword>
<gene>
    <name evidence="6" type="ORF">F3Y22_tig00112130pilonHSYRG00022</name>
</gene>
<evidence type="ECO:0000313" key="6">
    <source>
        <dbReference type="EMBL" id="KAE8670490.1"/>
    </source>
</evidence>
<comment type="caution">
    <text evidence="6">The sequence shown here is derived from an EMBL/GenBank/DDBJ whole genome shotgun (WGS) entry which is preliminary data.</text>
</comment>
<dbReference type="AlphaFoldDB" id="A0A6A2XL31"/>
<dbReference type="PANTHER" id="PTHR45658">
    <property type="entry name" value="GATA TRANSCRIPTION FACTOR"/>
    <property type="match status" value="1"/>
</dbReference>
<evidence type="ECO:0000256" key="2">
    <source>
        <dbReference type="ARBA" id="ARBA00022771"/>
    </source>
</evidence>
<keyword evidence="4" id="KW-0010">Activator</keyword>
<dbReference type="PANTHER" id="PTHR45658:SF134">
    <property type="entry name" value="GATA TYPE ZINC FINGER TRANSCRIPTION FACTOR FAMILY PROTEIN"/>
    <property type="match status" value="1"/>
</dbReference>
<proteinExistence type="predicted"/>
<evidence type="ECO:0000256" key="1">
    <source>
        <dbReference type="ARBA" id="ARBA00022723"/>
    </source>
</evidence>
<name>A0A6A2XL31_HIBSY</name>
<dbReference type="EMBL" id="VEPZ02001509">
    <property type="protein sequence ID" value="KAE8670490.1"/>
    <property type="molecule type" value="Genomic_DNA"/>
</dbReference>
<accession>A0A6A2XL31</accession>
<evidence type="ECO:0000256" key="4">
    <source>
        <dbReference type="ARBA" id="ARBA00023159"/>
    </source>
</evidence>
<keyword evidence="2" id="KW-0863">Zinc-finger</keyword>
<dbReference type="Proteomes" id="UP000436088">
    <property type="component" value="Unassembled WGS sequence"/>
</dbReference>
<organism evidence="6 7">
    <name type="scientific">Hibiscus syriacus</name>
    <name type="common">Rose of Sharon</name>
    <dbReference type="NCBI Taxonomy" id="106335"/>
    <lineage>
        <taxon>Eukaryota</taxon>
        <taxon>Viridiplantae</taxon>
        <taxon>Streptophyta</taxon>
        <taxon>Embryophyta</taxon>
        <taxon>Tracheophyta</taxon>
        <taxon>Spermatophyta</taxon>
        <taxon>Magnoliopsida</taxon>
        <taxon>eudicotyledons</taxon>
        <taxon>Gunneridae</taxon>
        <taxon>Pentapetalae</taxon>
        <taxon>rosids</taxon>
        <taxon>malvids</taxon>
        <taxon>Malvales</taxon>
        <taxon>Malvaceae</taxon>
        <taxon>Malvoideae</taxon>
        <taxon>Hibiscus</taxon>
    </lineage>
</organism>
<dbReference type="InterPro" id="IPR051140">
    <property type="entry name" value="GATA_TF"/>
</dbReference>
<evidence type="ECO:0000256" key="5">
    <source>
        <dbReference type="SAM" id="MobiDB-lite"/>
    </source>
</evidence>
<feature type="region of interest" description="Disordered" evidence="5">
    <location>
        <begin position="109"/>
        <end position="135"/>
    </location>
</feature>
<keyword evidence="7" id="KW-1185">Reference proteome</keyword>
<reference evidence="6" key="1">
    <citation type="submission" date="2019-09" db="EMBL/GenBank/DDBJ databases">
        <title>Draft genome information of white flower Hibiscus syriacus.</title>
        <authorList>
            <person name="Kim Y.-M."/>
        </authorList>
    </citation>
    <scope>NUCLEOTIDE SEQUENCE [LARGE SCALE GENOMIC DNA]</scope>
    <source>
        <strain evidence="6">YM2019G1</strain>
    </source>
</reference>
<protein>
    <submittedName>
        <fullName evidence="6">Uncharacterized protein</fullName>
    </submittedName>
</protein>
<dbReference type="GO" id="GO:0030154">
    <property type="term" value="P:cell differentiation"/>
    <property type="evidence" value="ECO:0007669"/>
    <property type="project" value="TreeGrafter"/>
</dbReference>
<dbReference type="GO" id="GO:0008270">
    <property type="term" value="F:zinc ion binding"/>
    <property type="evidence" value="ECO:0007669"/>
    <property type="project" value="UniProtKB-KW"/>
</dbReference>
<keyword evidence="3" id="KW-0862">Zinc</keyword>